<dbReference type="InterPro" id="IPR004837">
    <property type="entry name" value="NaCa_Exmemb"/>
</dbReference>
<dbReference type="InterPro" id="IPR004481">
    <property type="entry name" value="K/Na/Ca-exchanger"/>
</dbReference>
<feature type="transmembrane region" description="Helical" evidence="5">
    <location>
        <begin position="302"/>
        <end position="318"/>
    </location>
</feature>
<feature type="domain" description="Sodium/calcium exchanger membrane region" evidence="6">
    <location>
        <begin position="5"/>
        <end position="150"/>
    </location>
</feature>
<dbReference type="NCBIfam" id="TIGR00367">
    <property type="entry name" value="calcium/sodium antiporter"/>
    <property type="match status" value="1"/>
</dbReference>
<dbReference type="RefSeq" id="WP_093365894.1">
    <property type="nucleotide sequence ID" value="NZ_FNCW01000003.1"/>
</dbReference>
<sequence>MLVEILLVILGFVLLIFGADALVKGASALARRLNMSDLAIGLTIVAFGTSAPELVVSSVASLQGKSDLILGNVLGSNLFNLMMILGIVGLIKPIRVQKSMVWIEIPISLAVIIVLYVLSNAWFGSSTAEVSWGDALVLLLLFLGFMYYIYRGLSSESVMETTDSPPAQDYTTTKMTLLMVFGLAGLVYGGHLVVTNATEMALEFGISEKVIGLSIVAAGTSLPELVTSIVAALRKNADIAIGNVIGSNIFNVLLIVPVSALIRPIAYNASFNFEMYLLVGATLFLFIAMFSGKTKRLDRWEALLLLVGFVVYTGYMISK</sequence>
<feature type="transmembrane region" description="Helical" evidence="5">
    <location>
        <begin position="100"/>
        <end position="118"/>
    </location>
</feature>
<evidence type="ECO:0000256" key="3">
    <source>
        <dbReference type="ARBA" id="ARBA00022989"/>
    </source>
</evidence>
<feature type="transmembrane region" description="Helical" evidence="5">
    <location>
        <begin position="210"/>
        <end position="233"/>
    </location>
</feature>
<reference evidence="7 8" key="1">
    <citation type="submission" date="2016-10" db="EMBL/GenBank/DDBJ databases">
        <authorList>
            <person name="de Groot N.N."/>
        </authorList>
    </citation>
    <scope>NUCLEOTIDE SEQUENCE [LARGE SCALE GENOMIC DNA]</scope>
    <source>
        <strain evidence="7 8">DSM 19803</strain>
    </source>
</reference>
<evidence type="ECO:0000313" key="8">
    <source>
        <dbReference type="Proteomes" id="UP000199296"/>
    </source>
</evidence>
<dbReference type="GO" id="GO:0008273">
    <property type="term" value="F:calcium, potassium:sodium antiporter activity"/>
    <property type="evidence" value="ECO:0007669"/>
    <property type="project" value="TreeGrafter"/>
</dbReference>
<evidence type="ECO:0000256" key="2">
    <source>
        <dbReference type="ARBA" id="ARBA00022692"/>
    </source>
</evidence>
<feature type="transmembrane region" description="Helical" evidence="5">
    <location>
        <begin position="245"/>
        <end position="267"/>
    </location>
</feature>
<feature type="transmembrane region" description="Helical" evidence="5">
    <location>
        <begin position="130"/>
        <end position="150"/>
    </location>
</feature>
<dbReference type="STRING" id="470826.SAMN04488027_103177"/>
<name>A0A1G7V9G1_9FLAO</name>
<accession>A0A1G7V9G1</accession>
<dbReference type="InterPro" id="IPR044880">
    <property type="entry name" value="NCX_ion-bd_dom_sf"/>
</dbReference>
<feature type="transmembrane region" description="Helical" evidence="5">
    <location>
        <begin position="273"/>
        <end position="290"/>
    </location>
</feature>
<dbReference type="OrthoDB" id="9794225at2"/>
<evidence type="ECO:0000256" key="4">
    <source>
        <dbReference type="ARBA" id="ARBA00023136"/>
    </source>
</evidence>
<keyword evidence="3 5" id="KW-1133">Transmembrane helix</keyword>
<dbReference type="GO" id="GO:0006874">
    <property type="term" value="P:intracellular calcium ion homeostasis"/>
    <property type="evidence" value="ECO:0007669"/>
    <property type="project" value="TreeGrafter"/>
</dbReference>
<dbReference type="Pfam" id="PF01699">
    <property type="entry name" value="Na_Ca_ex"/>
    <property type="match status" value="2"/>
</dbReference>
<dbReference type="PANTHER" id="PTHR10846">
    <property type="entry name" value="SODIUM/POTASSIUM/CALCIUM EXCHANGER"/>
    <property type="match status" value="1"/>
</dbReference>
<evidence type="ECO:0000256" key="1">
    <source>
        <dbReference type="ARBA" id="ARBA00004141"/>
    </source>
</evidence>
<dbReference type="GO" id="GO:0005262">
    <property type="term" value="F:calcium channel activity"/>
    <property type="evidence" value="ECO:0007669"/>
    <property type="project" value="TreeGrafter"/>
</dbReference>
<dbReference type="GO" id="GO:0005886">
    <property type="term" value="C:plasma membrane"/>
    <property type="evidence" value="ECO:0007669"/>
    <property type="project" value="TreeGrafter"/>
</dbReference>
<feature type="transmembrane region" description="Helical" evidence="5">
    <location>
        <begin position="171"/>
        <end position="190"/>
    </location>
</feature>
<dbReference type="PANTHER" id="PTHR10846:SF8">
    <property type="entry name" value="INNER MEMBRANE PROTEIN YRBG"/>
    <property type="match status" value="1"/>
</dbReference>
<dbReference type="Proteomes" id="UP000199296">
    <property type="component" value="Unassembled WGS sequence"/>
</dbReference>
<dbReference type="AlphaFoldDB" id="A0A1G7V9G1"/>
<keyword evidence="8" id="KW-1185">Reference proteome</keyword>
<evidence type="ECO:0000256" key="5">
    <source>
        <dbReference type="SAM" id="Phobius"/>
    </source>
</evidence>
<comment type="subcellular location">
    <subcellularLocation>
        <location evidence="1">Membrane</location>
        <topology evidence="1">Multi-pass membrane protein</topology>
    </subcellularLocation>
</comment>
<feature type="transmembrane region" description="Helical" evidence="5">
    <location>
        <begin position="6"/>
        <end position="26"/>
    </location>
</feature>
<evidence type="ECO:0000313" key="7">
    <source>
        <dbReference type="EMBL" id="SDG56515.1"/>
    </source>
</evidence>
<protein>
    <submittedName>
        <fullName evidence="7">Cation:H+ antiporter</fullName>
    </submittedName>
</protein>
<keyword evidence="2 5" id="KW-0812">Transmembrane</keyword>
<feature type="transmembrane region" description="Helical" evidence="5">
    <location>
        <begin position="68"/>
        <end position="88"/>
    </location>
</feature>
<proteinExistence type="predicted"/>
<keyword evidence="4 5" id="KW-0472">Membrane</keyword>
<gene>
    <name evidence="7" type="ORF">SAMN04488027_103177</name>
</gene>
<feature type="transmembrane region" description="Helical" evidence="5">
    <location>
        <begin position="38"/>
        <end position="62"/>
    </location>
</feature>
<feature type="domain" description="Sodium/calcium exchanger membrane region" evidence="6">
    <location>
        <begin position="176"/>
        <end position="317"/>
    </location>
</feature>
<evidence type="ECO:0000259" key="6">
    <source>
        <dbReference type="Pfam" id="PF01699"/>
    </source>
</evidence>
<organism evidence="7 8">
    <name type="scientific">Psychroflexus sediminis</name>
    <dbReference type="NCBI Taxonomy" id="470826"/>
    <lineage>
        <taxon>Bacteria</taxon>
        <taxon>Pseudomonadati</taxon>
        <taxon>Bacteroidota</taxon>
        <taxon>Flavobacteriia</taxon>
        <taxon>Flavobacteriales</taxon>
        <taxon>Flavobacteriaceae</taxon>
        <taxon>Psychroflexus</taxon>
    </lineage>
</organism>
<dbReference type="EMBL" id="FNCW01000003">
    <property type="protein sequence ID" value="SDG56515.1"/>
    <property type="molecule type" value="Genomic_DNA"/>
</dbReference>
<dbReference type="Gene3D" id="1.20.1420.30">
    <property type="entry name" value="NCX, central ion-binding region"/>
    <property type="match status" value="1"/>
</dbReference>